<evidence type="ECO:0000256" key="5">
    <source>
        <dbReference type="SAM" id="MobiDB-lite"/>
    </source>
</evidence>
<evidence type="ECO:0000313" key="7">
    <source>
        <dbReference type="EMBL" id="MED6281009.1"/>
    </source>
</evidence>
<sequence length="118" mass="13198">CEDICRLRDLQQQTVIALRSPLETKLVIPPPEENEIRMQLKSENGPILALTCNVGPLTSEASNSSRVFSALERRVRLYAVNEVESKKMHMRMKTFAADSCDQAEGDTRAEGIPNDIPN</sequence>
<keyword evidence="8" id="KW-1185">Reference proteome</keyword>
<organism evidence="7 8">
    <name type="scientific">Characodon lateralis</name>
    <dbReference type="NCBI Taxonomy" id="208331"/>
    <lineage>
        <taxon>Eukaryota</taxon>
        <taxon>Metazoa</taxon>
        <taxon>Chordata</taxon>
        <taxon>Craniata</taxon>
        <taxon>Vertebrata</taxon>
        <taxon>Euteleostomi</taxon>
        <taxon>Actinopterygii</taxon>
        <taxon>Neopterygii</taxon>
        <taxon>Teleostei</taxon>
        <taxon>Neoteleostei</taxon>
        <taxon>Acanthomorphata</taxon>
        <taxon>Ovalentaria</taxon>
        <taxon>Atherinomorphae</taxon>
        <taxon>Cyprinodontiformes</taxon>
        <taxon>Goodeidae</taxon>
        <taxon>Characodon</taxon>
    </lineage>
</organism>
<comment type="caution">
    <text evidence="7">The sequence shown here is derived from an EMBL/GenBank/DDBJ whole genome shotgun (WGS) entry which is preliminary data.</text>
</comment>
<evidence type="ECO:0000256" key="3">
    <source>
        <dbReference type="ARBA" id="ARBA00023125"/>
    </source>
</evidence>
<keyword evidence="3" id="KW-0238">DNA-binding</keyword>
<comment type="similarity">
    <text evidence="1">Belongs to the E2F/DP family.</text>
</comment>
<dbReference type="InterPro" id="IPR032198">
    <property type="entry name" value="E2F_CC-MB"/>
</dbReference>
<dbReference type="Gene3D" id="6.10.250.540">
    <property type="match status" value="1"/>
</dbReference>
<evidence type="ECO:0000256" key="1">
    <source>
        <dbReference type="ARBA" id="ARBA00010940"/>
    </source>
</evidence>
<dbReference type="Pfam" id="PF16421">
    <property type="entry name" value="E2F_CC-MB"/>
    <property type="match status" value="1"/>
</dbReference>
<evidence type="ECO:0000256" key="4">
    <source>
        <dbReference type="ARBA" id="ARBA00023163"/>
    </source>
</evidence>
<feature type="domain" description="E2F transcription factor CC-MB" evidence="6">
    <location>
        <begin position="1"/>
        <end position="53"/>
    </location>
</feature>
<proteinExistence type="inferred from homology"/>
<keyword evidence="2" id="KW-0805">Transcription regulation</keyword>
<evidence type="ECO:0000259" key="6">
    <source>
        <dbReference type="Pfam" id="PF16421"/>
    </source>
</evidence>
<feature type="non-terminal residue" evidence="7">
    <location>
        <position position="1"/>
    </location>
</feature>
<keyword evidence="4" id="KW-0804">Transcription</keyword>
<dbReference type="Proteomes" id="UP001352852">
    <property type="component" value="Unassembled WGS sequence"/>
</dbReference>
<evidence type="ECO:0000256" key="2">
    <source>
        <dbReference type="ARBA" id="ARBA00023015"/>
    </source>
</evidence>
<reference evidence="7 8" key="1">
    <citation type="submission" date="2021-06" db="EMBL/GenBank/DDBJ databases">
        <authorList>
            <person name="Palmer J.M."/>
        </authorList>
    </citation>
    <scope>NUCLEOTIDE SEQUENCE [LARGE SCALE GENOMIC DNA]</scope>
    <source>
        <strain evidence="7 8">CL_MEX2019</strain>
        <tissue evidence="7">Muscle</tissue>
    </source>
</reference>
<accession>A0ABU7E379</accession>
<dbReference type="InterPro" id="IPR037241">
    <property type="entry name" value="E2F-DP_heterodim"/>
</dbReference>
<dbReference type="SUPFAM" id="SSF144074">
    <property type="entry name" value="E2F-DP heterodimerization region"/>
    <property type="match status" value="1"/>
</dbReference>
<dbReference type="EMBL" id="JAHUTJ010042386">
    <property type="protein sequence ID" value="MED6281009.1"/>
    <property type="molecule type" value="Genomic_DNA"/>
</dbReference>
<gene>
    <name evidence="7" type="ORF">CHARACLAT_016947</name>
</gene>
<protein>
    <recommendedName>
        <fullName evidence="6">E2F transcription factor CC-MB domain-containing protein</fullName>
    </recommendedName>
</protein>
<feature type="region of interest" description="Disordered" evidence="5">
    <location>
        <begin position="99"/>
        <end position="118"/>
    </location>
</feature>
<evidence type="ECO:0000313" key="8">
    <source>
        <dbReference type="Proteomes" id="UP001352852"/>
    </source>
</evidence>
<name>A0ABU7E379_9TELE</name>